<feature type="region of interest" description="Disordered" evidence="2">
    <location>
        <begin position="435"/>
        <end position="466"/>
    </location>
</feature>
<dbReference type="AlphaFoldDB" id="A0A8B6HF85"/>
<dbReference type="Proteomes" id="UP000596742">
    <property type="component" value="Unassembled WGS sequence"/>
</dbReference>
<dbReference type="OrthoDB" id="10299186at2759"/>
<evidence type="ECO:0000256" key="1">
    <source>
        <dbReference type="SAM" id="Coils"/>
    </source>
</evidence>
<keyword evidence="1" id="KW-0175">Coiled coil</keyword>
<evidence type="ECO:0000313" key="3">
    <source>
        <dbReference type="EMBL" id="VDI78032.1"/>
    </source>
</evidence>
<reference evidence="3" key="1">
    <citation type="submission" date="2018-11" db="EMBL/GenBank/DDBJ databases">
        <authorList>
            <person name="Alioto T."/>
            <person name="Alioto T."/>
        </authorList>
    </citation>
    <scope>NUCLEOTIDE SEQUENCE</scope>
</reference>
<gene>
    <name evidence="3" type="ORF">MGAL_10B062237</name>
</gene>
<proteinExistence type="predicted"/>
<feature type="coiled-coil region" evidence="1">
    <location>
        <begin position="489"/>
        <end position="532"/>
    </location>
</feature>
<accession>A0A8B6HF85</accession>
<feature type="region of interest" description="Disordered" evidence="2">
    <location>
        <begin position="772"/>
        <end position="795"/>
    </location>
</feature>
<feature type="region of interest" description="Disordered" evidence="2">
    <location>
        <begin position="563"/>
        <end position="582"/>
    </location>
</feature>
<dbReference type="Gene3D" id="1.10.287.1490">
    <property type="match status" value="1"/>
</dbReference>
<feature type="compositionally biased region" description="Polar residues" evidence="2">
    <location>
        <begin position="452"/>
        <end position="466"/>
    </location>
</feature>
<name>A0A8B6HF85_MYTGA</name>
<keyword evidence="4" id="KW-1185">Reference proteome</keyword>
<evidence type="ECO:0000313" key="4">
    <source>
        <dbReference type="Proteomes" id="UP000596742"/>
    </source>
</evidence>
<protein>
    <submittedName>
        <fullName evidence="3">Uncharacterized protein</fullName>
    </submittedName>
</protein>
<feature type="compositionally biased region" description="Basic and acidic residues" evidence="2">
    <location>
        <begin position="436"/>
        <end position="448"/>
    </location>
</feature>
<feature type="compositionally biased region" description="Polar residues" evidence="2">
    <location>
        <begin position="569"/>
        <end position="582"/>
    </location>
</feature>
<organism evidence="3 4">
    <name type="scientific">Mytilus galloprovincialis</name>
    <name type="common">Mediterranean mussel</name>
    <dbReference type="NCBI Taxonomy" id="29158"/>
    <lineage>
        <taxon>Eukaryota</taxon>
        <taxon>Metazoa</taxon>
        <taxon>Spiralia</taxon>
        <taxon>Lophotrochozoa</taxon>
        <taxon>Mollusca</taxon>
        <taxon>Bivalvia</taxon>
        <taxon>Autobranchia</taxon>
        <taxon>Pteriomorphia</taxon>
        <taxon>Mytilida</taxon>
        <taxon>Mytiloidea</taxon>
        <taxon>Mytilidae</taxon>
        <taxon>Mytilinae</taxon>
        <taxon>Mytilus</taxon>
    </lineage>
</organism>
<comment type="caution">
    <text evidence="3">The sequence shown here is derived from an EMBL/GenBank/DDBJ whole genome shotgun (WGS) entry which is preliminary data.</text>
</comment>
<evidence type="ECO:0000256" key="2">
    <source>
        <dbReference type="SAM" id="MobiDB-lite"/>
    </source>
</evidence>
<dbReference type="EMBL" id="UYJE01009916">
    <property type="protein sequence ID" value="VDI78032.1"/>
    <property type="molecule type" value="Genomic_DNA"/>
</dbReference>
<sequence length="896" mass="103514">MSDLRNNNNVENNGLVEENREKKLNRRFKRFRNFGPDEQYTQIKRNARISHWTVVKNDNSANVLLNGEHIDSFMERAEQGCDKFGSIQSCRSVADGQCIEFTGKDATVIALGFYDFSRQNEFTKNMPTSAEEFCSVLNQIMKPPEPCINTNTKDINKNTILINATKKIIGTFLVPLSSLKFASTVNSIRALDPLYVQHLQDFLQSSIENGRDVPFPPASGLSVAPEKPSKKDIEDGKIDIEVFNGNHSLMACKQLYETYPDASCINSRFVTVYNNLADDEVKALALISNEESANARPTSEKDKIQIMRNYFVNKFAKIYNKDYLDFICQIFNAVCTNKREEQKRKKGVGLLARISAMEDECFQVFLELQDNFPDHSCYVYEHMFKLSKQSALYLLKEIKNCKIKFIDLKSEAKKLPDCGDNDQSFVPRIRAKKISKSVDKGSDQEKKGKVSKQFTDGNNSVTKTSTSNEATFSQVQLNQEQGQDEVSNQETLQQERDIAELRRELLLREEKLEKEKEDNADLRKQLKLRDDELITEKQKNKDLFEELEIVKSDLATKIIKTKESDEQTTDNARQAIQDSQEKLTATQTELNTTKSRMEDLNKVLKLRDNELENQRQENTELKKKVNVTETELSMVKSKIETLESEAISFVCEQTTDRNYNKTLKEQLSEKEQIIKERKEEIANLTRTITRERENAAKLQDELDKRNEKIIEIQEKLENREDKVELLQSKESVDNRRTERKRMHQPPVKFSEHYELGLSKIKHRCEQSEIKTQNGFPFSMPSKDSKETMSNNKGTKEAQSIAIMDWNNKLFITVPFNDEEVKYCKKPFAVINMEQRSVRRCKNLDESFTLDDKDIQLCHSNFKVVSLKAKIINHKIDLEINNLENIVNAALPNYLDN</sequence>